<evidence type="ECO:0000313" key="2">
    <source>
        <dbReference type="Proteomes" id="UP001138500"/>
    </source>
</evidence>
<comment type="caution">
    <text evidence="1">The sequence shown here is derived from an EMBL/GenBank/DDBJ whole genome shotgun (WGS) entry which is preliminary data.</text>
</comment>
<evidence type="ECO:0000313" key="1">
    <source>
        <dbReference type="EMBL" id="KAH9827980.1"/>
    </source>
</evidence>
<organism evidence="1 2">
    <name type="scientific">Teratosphaeria destructans</name>
    <dbReference type="NCBI Taxonomy" id="418781"/>
    <lineage>
        <taxon>Eukaryota</taxon>
        <taxon>Fungi</taxon>
        <taxon>Dikarya</taxon>
        <taxon>Ascomycota</taxon>
        <taxon>Pezizomycotina</taxon>
        <taxon>Dothideomycetes</taxon>
        <taxon>Dothideomycetidae</taxon>
        <taxon>Mycosphaerellales</taxon>
        <taxon>Teratosphaeriaceae</taxon>
        <taxon>Teratosphaeria</taxon>
    </lineage>
</organism>
<sequence length="111" mass="10784">MHGLDGLCQGGEIAYGAEHVVHQRPAAGADLDEHDAVALAALGDPFGDDPDADEFAEDLGDLGGGDKVAFGAELVAGGRGVCGSVVAAEVAGEALAHEGGDGDGAGGLMDD</sequence>
<dbReference type="Proteomes" id="UP001138500">
    <property type="component" value="Unassembled WGS sequence"/>
</dbReference>
<name>A0A9W7W314_9PEZI</name>
<dbReference type="AlphaFoldDB" id="A0A9W7W314"/>
<proteinExistence type="predicted"/>
<reference evidence="1 2" key="1">
    <citation type="journal article" date="2018" name="IMA Fungus">
        <title>IMA Genome-F 10: Nine draft genome sequences of Claviceps purpurea s.lat., including C. arundinis, C. humidiphila, and C. cf. spartinae, pseudomolecules for the pitch canker pathogen Fusarium circinatum, draft genome of Davidsoniella eucalypti, Grosmannia galeiformis, Quambalaria eucalypti, and Teratosphaeria destructans.</title>
        <authorList>
            <person name="Wingfield B.D."/>
            <person name="Liu M."/>
            <person name="Nguyen H.D."/>
            <person name="Lane F.A."/>
            <person name="Morgan S.W."/>
            <person name="De Vos L."/>
            <person name="Wilken P.M."/>
            <person name="Duong T.A."/>
            <person name="Aylward J."/>
            <person name="Coetzee M.P."/>
            <person name="Dadej K."/>
            <person name="De Beer Z.W."/>
            <person name="Findlay W."/>
            <person name="Havenga M."/>
            <person name="Kolarik M."/>
            <person name="Menzies J.G."/>
            <person name="Naidoo K."/>
            <person name="Pochopski O."/>
            <person name="Shoukouhi P."/>
            <person name="Santana Q.C."/>
            <person name="Seifert K.A."/>
            <person name="Soal N."/>
            <person name="Steenkamp E.T."/>
            <person name="Tatham C.T."/>
            <person name="van der Nest M.A."/>
            <person name="Wingfield M.J."/>
        </authorList>
    </citation>
    <scope>NUCLEOTIDE SEQUENCE [LARGE SCALE GENOMIC DNA]</scope>
    <source>
        <strain evidence="1">CMW44962</strain>
    </source>
</reference>
<keyword evidence="2" id="KW-1185">Reference proteome</keyword>
<dbReference type="EMBL" id="RIBY02001841">
    <property type="protein sequence ID" value="KAH9827980.1"/>
    <property type="molecule type" value="Genomic_DNA"/>
</dbReference>
<gene>
    <name evidence="1" type="ORF">Tdes44962_MAKER09530</name>
</gene>
<accession>A0A9W7W314</accession>
<reference evidence="1 2" key="2">
    <citation type="journal article" date="2021" name="Curr. Genet.">
        <title>Genetic response to nitrogen starvation in the aggressive Eucalyptus foliar pathogen Teratosphaeria destructans.</title>
        <authorList>
            <person name="Havenga M."/>
            <person name="Wingfield B.D."/>
            <person name="Wingfield M.J."/>
            <person name="Dreyer L.L."/>
            <person name="Roets F."/>
            <person name="Aylward J."/>
        </authorList>
    </citation>
    <scope>NUCLEOTIDE SEQUENCE [LARGE SCALE GENOMIC DNA]</scope>
    <source>
        <strain evidence="1">CMW44962</strain>
    </source>
</reference>
<protein>
    <submittedName>
        <fullName evidence="1">Uncharacterized protein</fullName>
    </submittedName>
</protein>